<dbReference type="Gene3D" id="3.40.50.720">
    <property type="entry name" value="NAD(P)-binding Rossmann-like Domain"/>
    <property type="match status" value="1"/>
</dbReference>
<feature type="domain" description="3-hydroxyisobutyrate dehydrogenase-like NAD-binding" evidence="5">
    <location>
        <begin position="164"/>
        <end position="253"/>
    </location>
</feature>
<dbReference type="InterPro" id="IPR015815">
    <property type="entry name" value="HIBADH-related"/>
</dbReference>
<dbReference type="InterPro" id="IPR036291">
    <property type="entry name" value="NAD(P)-bd_dom_sf"/>
</dbReference>
<accession>A0ABV8VJF1</accession>
<dbReference type="GO" id="GO:0016491">
    <property type="term" value="F:oxidoreductase activity"/>
    <property type="evidence" value="ECO:0007669"/>
    <property type="project" value="UniProtKB-KW"/>
</dbReference>
<dbReference type="InterPro" id="IPR002204">
    <property type="entry name" value="3-OH-isobutyrate_DH-rel_CS"/>
</dbReference>
<dbReference type="EC" id="1.1.-.-" evidence="6"/>
<gene>
    <name evidence="6" type="ORF">ACFO5K_19055</name>
</gene>
<reference evidence="7" key="1">
    <citation type="journal article" date="2019" name="Int. J. Syst. Evol. Microbiol.">
        <title>The Global Catalogue of Microorganisms (GCM) 10K type strain sequencing project: providing services to taxonomists for standard genome sequencing and annotation.</title>
        <authorList>
            <consortium name="The Broad Institute Genomics Platform"/>
            <consortium name="The Broad Institute Genome Sequencing Center for Infectious Disease"/>
            <person name="Wu L."/>
            <person name="Ma J."/>
        </authorList>
    </citation>
    <scope>NUCLEOTIDE SEQUENCE [LARGE SCALE GENOMIC DNA]</scope>
    <source>
        <strain evidence="7">IBRC-M 10490</strain>
    </source>
</reference>
<evidence type="ECO:0000313" key="7">
    <source>
        <dbReference type="Proteomes" id="UP001595844"/>
    </source>
</evidence>
<comment type="caution">
    <text evidence="6">The sequence shown here is derived from an EMBL/GenBank/DDBJ whole genome shotgun (WGS) entry which is preliminary data.</text>
</comment>
<dbReference type="Pfam" id="PF03446">
    <property type="entry name" value="NAD_binding_2"/>
    <property type="match status" value="1"/>
</dbReference>
<evidence type="ECO:0000256" key="3">
    <source>
        <dbReference type="ARBA" id="ARBA00023027"/>
    </source>
</evidence>
<dbReference type="InterPro" id="IPR029154">
    <property type="entry name" value="HIBADH-like_NADP-bd"/>
</dbReference>
<name>A0ABV8VJF1_9NOCA</name>
<evidence type="ECO:0000259" key="5">
    <source>
        <dbReference type="Pfam" id="PF14833"/>
    </source>
</evidence>
<keyword evidence="3" id="KW-0520">NAD</keyword>
<dbReference type="SUPFAM" id="SSF48179">
    <property type="entry name" value="6-phosphogluconate dehydrogenase C-terminal domain-like"/>
    <property type="match status" value="1"/>
</dbReference>
<keyword evidence="2 6" id="KW-0560">Oxidoreductase</keyword>
<keyword evidence="7" id="KW-1185">Reference proteome</keyword>
<protein>
    <submittedName>
        <fullName evidence="6">NAD(P)-dependent oxidoreductase</fullName>
        <ecNumber evidence="6">1.1.-.-</ecNumber>
    </submittedName>
</protein>
<proteinExistence type="inferred from homology"/>
<dbReference type="RefSeq" id="WP_378564512.1">
    <property type="nucleotide sequence ID" value="NZ_JBHSDL010000025.1"/>
</dbReference>
<dbReference type="Pfam" id="PF14833">
    <property type="entry name" value="NAD_binding_11"/>
    <property type="match status" value="1"/>
</dbReference>
<evidence type="ECO:0000313" key="6">
    <source>
        <dbReference type="EMBL" id="MFC4376199.1"/>
    </source>
</evidence>
<dbReference type="SUPFAM" id="SSF51735">
    <property type="entry name" value="NAD(P)-binding Rossmann-fold domains"/>
    <property type="match status" value="1"/>
</dbReference>
<evidence type="ECO:0000256" key="2">
    <source>
        <dbReference type="ARBA" id="ARBA00023002"/>
    </source>
</evidence>
<feature type="domain" description="6-phosphogluconate dehydrogenase NADP-binding" evidence="4">
    <location>
        <begin position="2"/>
        <end position="161"/>
    </location>
</feature>
<dbReference type="PANTHER" id="PTHR43060:SF15">
    <property type="entry name" value="3-HYDROXYISOBUTYRATE DEHYDROGENASE-LIKE 1, MITOCHONDRIAL-RELATED"/>
    <property type="match status" value="1"/>
</dbReference>
<dbReference type="Proteomes" id="UP001595844">
    <property type="component" value="Unassembled WGS sequence"/>
</dbReference>
<dbReference type="InterPro" id="IPR006115">
    <property type="entry name" value="6PGDH_NADP-bd"/>
</dbReference>
<evidence type="ECO:0000256" key="1">
    <source>
        <dbReference type="ARBA" id="ARBA00009080"/>
    </source>
</evidence>
<organism evidence="6 7">
    <name type="scientific">Nocardia halotolerans</name>
    <dbReference type="NCBI Taxonomy" id="1755878"/>
    <lineage>
        <taxon>Bacteria</taxon>
        <taxon>Bacillati</taxon>
        <taxon>Actinomycetota</taxon>
        <taxon>Actinomycetes</taxon>
        <taxon>Mycobacteriales</taxon>
        <taxon>Nocardiaceae</taxon>
        <taxon>Nocardia</taxon>
    </lineage>
</organism>
<dbReference type="Gene3D" id="1.10.1040.10">
    <property type="entry name" value="N-(1-d-carboxylethyl)-l-norvaline Dehydrogenase, domain 2"/>
    <property type="match status" value="1"/>
</dbReference>
<comment type="similarity">
    <text evidence="1">Belongs to the HIBADH-related family.</text>
</comment>
<dbReference type="InterPro" id="IPR008927">
    <property type="entry name" value="6-PGluconate_DH-like_C_sf"/>
</dbReference>
<dbReference type="PROSITE" id="PS00895">
    <property type="entry name" value="3_HYDROXYISOBUT_DH"/>
    <property type="match status" value="1"/>
</dbReference>
<dbReference type="InterPro" id="IPR013328">
    <property type="entry name" value="6PGD_dom2"/>
</dbReference>
<dbReference type="EMBL" id="JBHSDL010000025">
    <property type="protein sequence ID" value="MFC4376199.1"/>
    <property type="molecule type" value="Genomic_DNA"/>
</dbReference>
<evidence type="ECO:0000259" key="4">
    <source>
        <dbReference type="Pfam" id="PF03446"/>
    </source>
</evidence>
<dbReference type="PANTHER" id="PTHR43060">
    <property type="entry name" value="3-HYDROXYISOBUTYRATE DEHYDROGENASE-LIKE 1, MITOCHONDRIAL-RELATED"/>
    <property type="match status" value="1"/>
</dbReference>
<sequence>MRVGFIGLGIQGAPMARRIAAAGFPTTLWARRPETLREFAGTGAVFADSPAELAAVSDLVCLCVVSDADVREVLTRFDGVLAGLRPGGIVAVHSTVHPRTCRELADELDHRGISLVDAPVTGGGPAAAAGHLTVLTGGSAPTLRRCRPVFDTYAAQVFHLGPVGSGQVAKILNNLLFTANLATADSVLGLGRELGLDSVRLAELLNSGSAASFALGRMVAAGGTLRSIATHAGDLLRKDVHLAADLAHQVDAADGVVFDAAVTTLATIDRLLEK</sequence>
<dbReference type="PIRSF" id="PIRSF000103">
    <property type="entry name" value="HIBADH"/>
    <property type="match status" value="1"/>
</dbReference>